<feature type="compositionally biased region" description="Polar residues" evidence="1">
    <location>
        <begin position="29"/>
        <end position="43"/>
    </location>
</feature>
<sequence>MHEIPNLPFPSLNHVEQKPAPINAEPAQSADQQGDESPSADQE</sequence>
<dbReference type="RefSeq" id="WP_256721153.1">
    <property type="nucleotide sequence ID" value="NZ_MKZO01000029.1"/>
</dbReference>
<dbReference type="AlphaFoldDB" id="A0A1Q9R2M7"/>
<proteinExistence type="predicted"/>
<protein>
    <submittedName>
        <fullName evidence="2">Uncharacterized protein</fullName>
    </submittedName>
</protein>
<evidence type="ECO:0000256" key="1">
    <source>
        <dbReference type="SAM" id="MobiDB-lite"/>
    </source>
</evidence>
<name>A0A1Q9R2M7_PSEPU</name>
<comment type="caution">
    <text evidence="2">The sequence shown here is derived from an EMBL/GenBank/DDBJ whole genome shotgun (WGS) entry which is preliminary data.</text>
</comment>
<dbReference type="EMBL" id="MKZO01000029">
    <property type="protein sequence ID" value="OLS61615.1"/>
    <property type="molecule type" value="Genomic_DNA"/>
</dbReference>
<evidence type="ECO:0000313" key="3">
    <source>
        <dbReference type="Proteomes" id="UP000186736"/>
    </source>
</evidence>
<feature type="region of interest" description="Disordered" evidence="1">
    <location>
        <begin position="1"/>
        <end position="43"/>
    </location>
</feature>
<accession>A0A1Q9R2M7</accession>
<evidence type="ECO:0000313" key="2">
    <source>
        <dbReference type="EMBL" id="OLS61615.1"/>
    </source>
</evidence>
<gene>
    <name evidence="2" type="ORF">PSEMO_34280</name>
</gene>
<dbReference type="Proteomes" id="UP000186736">
    <property type="component" value="Unassembled WGS sequence"/>
</dbReference>
<reference evidence="2 3" key="1">
    <citation type="submission" date="2016-10" db="EMBL/GenBank/DDBJ databases">
        <title>Genome Sequence of Pseudomonas putida GM4FR.</title>
        <authorList>
            <person name="Poehlein A."/>
            <person name="Wemheuer F."/>
            <person name="Hollensteiner J."/>
            <person name="Wemheuer B."/>
        </authorList>
    </citation>
    <scope>NUCLEOTIDE SEQUENCE [LARGE SCALE GENOMIC DNA]</scope>
    <source>
        <strain evidence="2 3">GM4FR</strain>
    </source>
</reference>
<organism evidence="2 3">
    <name type="scientific">Pseudomonas putida</name>
    <name type="common">Arthrobacter siderocapsulatus</name>
    <dbReference type="NCBI Taxonomy" id="303"/>
    <lineage>
        <taxon>Bacteria</taxon>
        <taxon>Pseudomonadati</taxon>
        <taxon>Pseudomonadota</taxon>
        <taxon>Gammaproteobacteria</taxon>
        <taxon>Pseudomonadales</taxon>
        <taxon>Pseudomonadaceae</taxon>
        <taxon>Pseudomonas</taxon>
    </lineage>
</organism>